<dbReference type="NCBIfam" id="TIGR02917">
    <property type="entry name" value="PEP_TPR_lipo"/>
    <property type="match status" value="1"/>
</dbReference>
<dbReference type="Pfam" id="PF13432">
    <property type="entry name" value="TPR_16"/>
    <property type="match status" value="8"/>
</dbReference>
<dbReference type="PANTHER" id="PTHR12558">
    <property type="entry name" value="CELL DIVISION CYCLE 16,23,27"/>
    <property type="match status" value="1"/>
</dbReference>
<evidence type="ECO:0000256" key="1">
    <source>
        <dbReference type="PROSITE-ProRule" id="PRU00339"/>
    </source>
</evidence>
<dbReference type="Gene3D" id="1.25.40.10">
    <property type="entry name" value="Tetratricopeptide repeat domain"/>
    <property type="match status" value="3"/>
</dbReference>
<dbReference type="SMART" id="SM00028">
    <property type="entry name" value="TPR"/>
    <property type="match status" value="18"/>
</dbReference>
<feature type="repeat" description="TPR" evidence="1">
    <location>
        <begin position="777"/>
        <end position="810"/>
    </location>
</feature>
<accession>A0A6L6QSC4</accession>
<dbReference type="InterPro" id="IPR011990">
    <property type="entry name" value="TPR-like_helical_dom_sf"/>
</dbReference>
<feature type="chain" id="PRO_5027064364" evidence="2">
    <location>
        <begin position="23"/>
        <end position="924"/>
    </location>
</feature>
<gene>
    <name evidence="3" type="primary">prsT</name>
    <name evidence="3" type="ORF">GM658_27375</name>
</gene>
<dbReference type="PROSITE" id="PS51257">
    <property type="entry name" value="PROKAR_LIPOPROTEIN"/>
    <property type="match status" value="1"/>
</dbReference>
<feature type="repeat" description="TPR" evidence="1">
    <location>
        <begin position="370"/>
        <end position="403"/>
    </location>
</feature>
<dbReference type="OrthoDB" id="5290951at2"/>
<feature type="repeat" description="TPR" evidence="1">
    <location>
        <begin position="608"/>
        <end position="641"/>
    </location>
</feature>
<feature type="repeat" description="TPR" evidence="1">
    <location>
        <begin position="132"/>
        <end position="165"/>
    </location>
</feature>
<evidence type="ECO:0000313" key="4">
    <source>
        <dbReference type="Proteomes" id="UP000472320"/>
    </source>
</evidence>
<feature type="repeat" description="TPR" evidence="1">
    <location>
        <begin position="642"/>
        <end position="675"/>
    </location>
</feature>
<keyword evidence="2" id="KW-0732">Signal</keyword>
<dbReference type="EMBL" id="WNKX01000041">
    <property type="protein sequence ID" value="MTW14343.1"/>
    <property type="molecule type" value="Genomic_DNA"/>
</dbReference>
<dbReference type="SUPFAM" id="SSF48452">
    <property type="entry name" value="TPR-like"/>
    <property type="match status" value="3"/>
</dbReference>
<dbReference type="RefSeq" id="WP_155457285.1">
    <property type="nucleotide sequence ID" value="NZ_WNKX01000041.1"/>
</dbReference>
<comment type="caution">
    <text evidence="3">The sequence shown here is derived from an EMBL/GenBank/DDBJ whole genome shotgun (WGS) entry which is preliminary data.</text>
</comment>
<organism evidence="3 4">
    <name type="scientific">Massilia eburnea</name>
    <dbReference type="NCBI Taxonomy" id="1776165"/>
    <lineage>
        <taxon>Bacteria</taxon>
        <taxon>Pseudomonadati</taxon>
        <taxon>Pseudomonadota</taxon>
        <taxon>Betaproteobacteria</taxon>
        <taxon>Burkholderiales</taxon>
        <taxon>Oxalobacteraceae</taxon>
        <taxon>Telluria group</taxon>
        <taxon>Massilia</taxon>
    </lineage>
</organism>
<dbReference type="InterPro" id="IPR019734">
    <property type="entry name" value="TPR_rpt"/>
</dbReference>
<protein>
    <submittedName>
        <fullName evidence="3">PEP-CTERM system TPR-repeat protein PrsT</fullName>
    </submittedName>
</protein>
<dbReference type="Proteomes" id="UP000472320">
    <property type="component" value="Unassembled WGS sequence"/>
</dbReference>
<reference evidence="3 4" key="1">
    <citation type="submission" date="2019-11" db="EMBL/GenBank/DDBJ databases">
        <title>Type strains purchased from KCTC, JCM and DSMZ.</title>
        <authorList>
            <person name="Lu H."/>
        </authorList>
    </citation>
    <scope>NUCLEOTIDE SEQUENCE [LARGE SCALE GENOMIC DNA]</scope>
    <source>
        <strain evidence="3 4">JCM 31587</strain>
    </source>
</reference>
<evidence type="ECO:0000256" key="2">
    <source>
        <dbReference type="SAM" id="SignalP"/>
    </source>
</evidence>
<feature type="repeat" description="TPR" evidence="1">
    <location>
        <begin position="200"/>
        <end position="233"/>
    </location>
</feature>
<dbReference type="PROSITE" id="PS50005">
    <property type="entry name" value="TPR"/>
    <property type="match status" value="8"/>
</dbReference>
<keyword evidence="4" id="KW-1185">Reference proteome</keyword>
<feature type="repeat" description="TPR" evidence="1">
    <location>
        <begin position="844"/>
        <end position="877"/>
    </location>
</feature>
<feature type="repeat" description="TPR" evidence="1">
    <location>
        <begin position="268"/>
        <end position="301"/>
    </location>
</feature>
<feature type="signal peptide" evidence="2">
    <location>
        <begin position="1"/>
        <end position="22"/>
    </location>
</feature>
<dbReference type="InterPro" id="IPR014266">
    <property type="entry name" value="PEP-CTERM_TPR_PrsT"/>
</dbReference>
<dbReference type="PANTHER" id="PTHR12558:SF13">
    <property type="entry name" value="CELL DIVISION CYCLE PROTEIN 27 HOMOLOG"/>
    <property type="match status" value="1"/>
</dbReference>
<proteinExistence type="predicted"/>
<sequence>MPRRSVRPAVRVSLVFASLMLAAGLSGCEKSDTSAALLADAQQYQAKGDIQAALIQLKNAAFRNPQDPEVRLRLAQLYNLAGDPVSAEKEIRRAASLGMDSARTAPELVKALNAQGQAQKAIDESDIDKPSAELLAGRGDAWLALNKPAKAQESFERALAAQPGYAEALIGKARVAALNKDLDSAIGFTNEAAAANPKDASVPFFKARLLRAQGKQQEALATFGEAIKLKPDHINARIERAVLEIGAKDYAAAKADIDAVQKFAPTSPMAMFAQGLLEFTQADYPAARESLQKVLSAVPDHLPSILLLGSTLAVMGSWEQAEMHTRFYLASFPNNKYALKLLAQIQLKNRQPLDAAATLSPLLNDGTQDPQLLALAGESSMRSGDFAKARQYFEKASSLAPQTATLHTSLGLSKLGQGDQQGGIAELEQATALDPASESTAAALVGTEMSLKHYDKALAAVQKLIAAQPQSAAARNLEGGVYIGKGDRAAARASFEKAASLQADLLAPVRNLALMDVQDKKPDAARQRLAAFIAKNQRNTDAMVTLAQLEMSQNRPDDSRAWLEKAYAANPQAVGPARMLAAHYLRTRDAGKALTLLRKVQTEHPADAEVLDLLGQAQLATNNAQAALETYSKLVNVQPKSADPHLRLSAVHAKLENLPAAEAELKKALSIDPASLPARYAQLDLALMKGPTDEALALARKTQEVAPKAAEPVILEGTILAAQKKPDAAFKAYERAFTLAQTPLLAVRLAASMKALGKARESEARLQQWQKEHGSDAVIVTYLGESALMDKQYKTAAELFESLLKTDPGNAAVLNNLALAYQAQKDPRALATAERALKLAPANAGVIDTVGWILAQQGDLQRAVPLLRKAVEAEPRATETRYHLAYALNQAGDKKAARQELDKLLADNKEFPQLDDAKSLLKAL</sequence>
<evidence type="ECO:0000313" key="3">
    <source>
        <dbReference type="EMBL" id="MTW14343.1"/>
    </source>
</evidence>
<name>A0A6L6QSC4_9BURK</name>
<dbReference type="Pfam" id="PF14559">
    <property type="entry name" value="TPR_19"/>
    <property type="match status" value="1"/>
</dbReference>
<dbReference type="AlphaFoldDB" id="A0A6L6QSC4"/>
<keyword evidence="1" id="KW-0802">TPR repeat</keyword>